<dbReference type="OrthoDB" id="5396182at2"/>
<evidence type="ECO:0000256" key="1">
    <source>
        <dbReference type="SAM" id="Phobius"/>
    </source>
</evidence>
<proteinExistence type="predicted"/>
<feature type="transmembrane region" description="Helical" evidence="1">
    <location>
        <begin position="121"/>
        <end position="144"/>
    </location>
</feature>
<name>A0A395LQ62_9SPHN</name>
<sequence>MDLVLVVGAPQAALDLLEKTSSTPRVLHMLQFSLAPAFLLVGIGSIMNVMMSRLTWVANRIERLEARFEDKPEEPCGDELAWLERRRGIAQRAVMFSTAAAGLISVLIAALFVSASISFKIGTLIAILWVATMALLITGLAFFFRETAIAAKGPASRVSDKRRQ</sequence>
<dbReference type="Proteomes" id="UP000254101">
    <property type="component" value="Unassembled WGS sequence"/>
</dbReference>
<gene>
    <name evidence="2" type="ORF">DL238_07535</name>
</gene>
<keyword evidence="1" id="KW-0812">Transmembrane</keyword>
<keyword evidence="3" id="KW-1185">Reference proteome</keyword>
<dbReference type="EMBL" id="QRBB01000001">
    <property type="protein sequence ID" value="RDS78597.1"/>
    <property type="molecule type" value="Genomic_DNA"/>
</dbReference>
<evidence type="ECO:0000313" key="2">
    <source>
        <dbReference type="EMBL" id="RDS78597.1"/>
    </source>
</evidence>
<protein>
    <submittedName>
        <fullName evidence="2">DUF2721 domain-containing protein</fullName>
    </submittedName>
</protein>
<organism evidence="2 3">
    <name type="scientific">Alteriqipengyuania lutimaris</name>
    <dbReference type="NCBI Taxonomy" id="1538146"/>
    <lineage>
        <taxon>Bacteria</taxon>
        <taxon>Pseudomonadati</taxon>
        <taxon>Pseudomonadota</taxon>
        <taxon>Alphaproteobacteria</taxon>
        <taxon>Sphingomonadales</taxon>
        <taxon>Erythrobacteraceae</taxon>
        <taxon>Alteriqipengyuania</taxon>
    </lineage>
</organism>
<comment type="caution">
    <text evidence="2">The sequence shown here is derived from an EMBL/GenBank/DDBJ whole genome shotgun (WGS) entry which is preliminary data.</text>
</comment>
<feature type="transmembrane region" description="Helical" evidence="1">
    <location>
        <begin position="93"/>
        <end position="115"/>
    </location>
</feature>
<feature type="transmembrane region" description="Helical" evidence="1">
    <location>
        <begin position="29"/>
        <end position="50"/>
    </location>
</feature>
<dbReference type="Pfam" id="PF11026">
    <property type="entry name" value="DUF2721"/>
    <property type="match status" value="1"/>
</dbReference>
<dbReference type="AlphaFoldDB" id="A0A395LQ62"/>
<accession>A0A395LQ62</accession>
<reference evidence="2 3" key="1">
    <citation type="submission" date="2018-07" db="EMBL/GenBank/DDBJ databases">
        <title>Erythrobacter nanhaiensis sp. nov., a novel member of the genus Erythrobacter isolated from the South China Sea.</title>
        <authorList>
            <person name="Chen X."/>
            <person name="Liu J."/>
        </authorList>
    </citation>
    <scope>NUCLEOTIDE SEQUENCE [LARGE SCALE GENOMIC DNA]</scope>
    <source>
        <strain evidence="2 3">S-5</strain>
    </source>
</reference>
<dbReference type="InterPro" id="IPR021279">
    <property type="entry name" value="DUF2721"/>
</dbReference>
<keyword evidence="1" id="KW-0472">Membrane</keyword>
<keyword evidence="1" id="KW-1133">Transmembrane helix</keyword>
<evidence type="ECO:0000313" key="3">
    <source>
        <dbReference type="Proteomes" id="UP000254101"/>
    </source>
</evidence>